<dbReference type="FunFam" id="4.10.1000.10:FF:000003">
    <property type="entry name" value="Zinc finger CCCH domain-containing protein"/>
    <property type="match status" value="1"/>
</dbReference>
<feature type="region of interest" description="Disordered" evidence="6">
    <location>
        <begin position="345"/>
        <end position="369"/>
    </location>
</feature>
<dbReference type="PROSITE" id="PS50103">
    <property type="entry name" value="ZF_C3H1"/>
    <property type="match status" value="3"/>
</dbReference>
<dbReference type="SMART" id="SM00356">
    <property type="entry name" value="ZnF_C3H1"/>
    <property type="match status" value="3"/>
</dbReference>
<feature type="domain" description="C3H1-type" evidence="7">
    <location>
        <begin position="144"/>
        <end position="172"/>
    </location>
</feature>
<evidence type="ECO:0000313" key="9">
    <source>
        <dbReference type="Proteomes" id="UP001603857"/>
    </source>
</evidence>
<evidence type="ECO:0000259" key="7">
    <source>
        <dbReference type="PROSITE" id="PS50103"/>
    </source>
</evidence>
<dbReference type="SUPFAM" id="SSF90229">
    <property type="entry name" value="CCCH zinc finger"/>
    <property type="match status" value="3"/>
</dbReference>
<evidence type="ECO:0000256" key="4">
    <source>
        <dbReference type="ARBA" id="ARBA00022833"/>
    </source>
</evidence>
<sequence>MGFSDHIPSFTMSPPSFSKDTDAIEVRLQFPMNNEPLELYSPEDQPPSFKRARTCDNSHSNAMPYPPRMVQQPTVNKGTSHIFFKTRICAKFRIGACRNGENCNFAHGIEDMRQPPPNWQDLVGLHNEERQLPPSNWDDDEKIIHKMKLCKKYYNGEECSYGDKCSFLHEGPSKFRDDSGRFRESTAISIGTNGSPKSYNDATSVLESNKAANIGLNVPRGNGKPTYWRTKLCTKFEITGHCTYGDDCHFAHGQAGYVWCYYVIFCNVVVLASDLICKGILAMPFFCNVVAFVSDMICERSLLEQDTYYVFESELQVPGGRIEAETVGAIPNTAKAIIQTIPRTTPVSSNDALPSNRASVPPENEEQGKKHLLKWKGPKKINRIYGDWLDDLPFIAR</sequence>
<accession>A0ABD1MRA6</accession>
<feature type="domain" description="C3H1-type" evidence="7">
    <location>
        <begin position="227"/>
        <end position="255"/>
    </location>
</feature>
<dbReference type="InterPro" id="IPR036855">
    <property type="entry name" value="Znf_CCCH_sf"/>
</dbReference>
<evidence type="ECO:0000256" key="5">
    <source>
        <dbReference type="PROSITE-ProRule" id="PRU00723"/>
    </source>
</evidence>
<dbReference type="InterPro" id="IPR045877">
    <property type="entry name" value="ZFP36-like"/>
</dbReference>
<keyword evidence="3 5" id="KW-0863">Zinc-finger</keyword>
<evidence type="ECO:0000256" key="2">
    <source>
        <dbReference type="ARBA" id="ARBA00022737"/>
    </source>
</evidence>
<keyword evidence="2" id="KW-0677">Repeat</keyword>
<reference evidence="8 9" key="1">
    <citation type="submission" date="2024-08" db="EMBL/GenBank/DDBJ databases">
        <title>Insights into the chromosomal genome structure of Flemingia macrophylla.</title>
        <authorList>
            <person name="Ding Y."/>
            <person name="Zhao Y."/>
            <person name="Bi W."/>
            <person name="Wu M."/>
            <person name="Zhao G."/>
            <person name="Gong Y."/>
            <person name="Li W."/>
            <person name="Zhang P."/>
        </authorList>
    </citation>
    <scope>NUCLEOTIDE SEQUENCE [LARGE SCALE GENOMIC DNA]</scope>
    <source>
        <strain evidence="8">DYQJB</strain>
        <tissue evidence="8">Leaf</tissue>
    </source>
</reference>
<feature type="zinc finger region" description="C3H1-type" evidence="5">
    <location>
        <begin position="227"/>
        <end position="255"/>
    </location>
</feature>
<protein>
    <recommendedName>
        <fullName evidence="7">C3H1-type domain-containing protein</fullName>
    </recommendedName>
</protein>
<keyword evidence="1 5" id="KW-0479">Metal-binding</keyword>
<organism evidence="8 9">
    <name type="scientific">Flemingia macrophylla</name>
    <dbReference type="NCBI Taxonomy" id="520843"/>
    <lineage>
        <taxon>Eukaryota</taxon>
        <taxon>Viridiplantae</taxon>
        <taxon>Streptophyta</taxon>
        <taxon>Embryophyta</taxon>
        <taxon>Tracheophyta</taxon>
        <taxon>Spermatophyta</taxon>
        <taxon>Magnoliopsida</taxon>
        <taxon>eudicotyledons</taxon>
        <taxon>Gunneridae</taxon>
        <taxon>Pentapetalae</taxon>
        <taxon>rosids</taxon>
        <taxon>fabids</taxon>
        <taxon>Fabales</taxon>
        <taxon>Fabaceae</taxon>
        <taxon>Papilionoideae</taxon>
        <taxon>50 kb inversion clade</taxon>
        <taxon>NPAAA clade</taxon>
        <taxon>indigoferoid/millettioid clade</taxon>
        <taxon>Phaseoleae</taxon>
        <taxon>Flemingia</taxon>
    </lineage>
</organism>
<feature type="compositionally biased region" description="Polar residues" evidence="6">
    <location>
        <begin position="345"/>
        <end position="358"/>
    </location>
</feature>
<evidence type="ECO:0000256" key="3">
    <source>
        <dbReference type="ARBA" id="ARBA00022771"/>
    </source>
</evidence>
<dbReference type="Pfam" id="PF18044">
    <property type="entry name" value="zf-CCCH_4"/>
    <property type="match status" value="1"/>
</dbReference>
<dbReference type="InterPro" id="IPR000571">
    <property type="entry name" value="Znf_CCCH"/>
</dbReference>
<dbReference type="Pfam" id="PF00642">
    <property type="entry name" value="zf-CCCH"/>
    <property type="match status" value="2"/>
</dbReference>
<dbReference type="GO" id="GO:0008270">
    <property type="term" value="F:zinc ion binding"/>
    <property type="evidence" value="ECO:0007669"/>
    <property type="project" value="UniProtKB-KW"/>
</dbReference>
<evidence type="ECO:0000313" key="8">
    <source>
        <dbReference type="EMBL" id="KAL2338344.1"/>
    </source>
</evidence>
<dbReference type="InterPro" id="IPR041367">
    <property type="entry name" value="Znf-CCCH_4"/>
</dbReference>
<dbReference type="AlphaFoldDB" id="A0ABD1MRA6"/>
<feature type="zinc finger region" description="C3H1-type" evidence="5">
    <location>
        <begin position="144"/>
        <end position="172"/>
    </location>
</feature>
<dbReference type="PANTHER" id="PTHR12547:SF121">
    <property type="entry name" value="ZINC FINGER CCCH DOMAIN-CONTAINING PROTEIN 39"/>
    <property type="match status" value="1"/>
</dbReference>
<comment type="caution">
    <text evidence="8">The sequence shown here is derived from an EMBL/GenBank/DDBJ whole genome shotgun (WGS) entry which is preliminary data.</text>
</comment>
<evidence type="ECO:0000256" key="6">
    <source>
        <dbReference type="SAM" id="MobiDB-lite"/>
    </source>
</evidence>
<dbReference type="EMBL" id="JBGMDY010000004">
    <property type="protein sequence ID" value="KAL2338344.1"/>
    <property type="molecule type" value="Genomic_DNA"/>
</dbReference>
<dbReference type="GO" id="GO:0051252">
    <property type="term" value="P:regulation of RNA metabolic process"/>
    <property type="evidence" value="ECO:0007669"/>
    <property type="project" value="UniProtKB-ARBA"/>
</dbReference>
<dbReference type="Gene3D" id="4.10.1000.10">
    <property type="entry name" value="Zinc finger, CCCH-type"/>
    <property type="match status" value="3"/>
</dbReference>
<feature type="region of interest" description="Disordered" evidence="6">
    <location>
        <begin position="36"/>
        <end position="55"/>
    </location>
</feature>
<feature type="domain" description="C3H1-type" evidence="7">
    <location>
        <begin position="83"/>
        <end position="110"/>
    </location>
</feature>
<proteinExistence type="predicted"/>
<keyword evidence="9" id="KW-1185">Reference proteome</keyword>
<dbReference type="PANTHER" id="PTHR12547">
    <property type="entry name" value="CCCH ZINC FINGER/TIS11-RELATED"/>
    <property type="match status" value="1"/>
</dbReference>
<feature type="zinc finger region" description="C3H1-type" evidence="5">
    <location>
        <begin position="83"/>
        <end position="110"/>
    </location>
</feature>
<evidence type="ECO:0000256" key="1">
    <source>
        <dbReference type="ARBA" id="ARBA00022723"/>
    </source>
</evidence>
<keyword evidence="4 5" id="KW-0862">Zinc</keyword>
<dbReference type="GO" id="GO:0010468">
    <property type="term" value="P:regulation of gene expression"/>
    <property type="evidence" value="ECO:0007669"/>
    <property type="project" value="UniProtKB-ARBA"/>
</dbReference>
<dbReference type="Proteomes" id="UP001603857">
    <property type="component" value="Unassembled WGS sequence"/>
</dbReference>
<gene>
    <name evidence="8" type="ORF">Fmac_012790</name>
</gene>
<name>A0ABD1MRA6_9FABA</name>